<protein>
    <submittedName>
        <fullName evidence="1">Uncharacterized protein</fullName>
    </submittedName>
</protein>
<organism evidence="1 2">
    <name type="scientific">Coptis chinensis</name>
    <dbReference type="NCBI Taxonomy" id="261450"/>
    <lineage>
        <taxon>Eukaryota</taxon>
        <taxon>Viridiplantae</taxon>
        <taxon>Streptophyta</taxon>
        <taxon>Embryophyta</taxon>
        <taxon>Tracheophyta</taxon>
        <taxon>Spermatophyta</taxon>
        <taxon>Magnoliopsida</taxon>
        <taxon>Ranunculales</taxon>
        <taxon>Ranunculaceae</taxon>
        <taxon>Coptidoideae</taxon>
        <taxon>Coptis</taxon>
    </lineage>
</organism>
<dbReference type="EMBL" id="JADFTS010000005">
    <property type="protein sequence ID" value="KAF9607095.1"/>
    <property type="molecule type" value="Genomic_DNA"/>
</dbReference>
<dbReference type="OrthoDB" id="1744372at2759"/>
<reference evidence="1 2" key="1">
    <citation type="submission" date="2020-10" db="EMBL/GenBank/DDBJ databases">
        <title>The Coptis chinensis genome and diversification of protoberbering-type alkaloids.</title>
        <authorList>
            <person name="Wang B."/>
            <person name="Shu S."/>
            <person name="Song C."/>
            <person name="Liu Y."/>
        </authorList>
    </citation>
    <scope>NUCLEOTIDE SEQUENCE [LARGE SCALE GENOMIC DNA]</scope>
    <source>
        <strain evidence="1">HL-2020</strain>
        <tissue evidence="1">Leaf</tissue>
    </source>
</reference>
<evidence type="ECO:0000313" key="2">
    <source>
        <dbReference type="Proteomes" id="UP000631114"/>
    </source>
</evidence>
<keyword evidence="2" id="KW-1185">Reference proteome</keyword>
<gene>
    <name evidence="1" type="ORF">IFM89_032211</name>
</gene>
<proteinExistence type="predicted"/>
<accession>A0A835HVY2</accession>
<comment type="caution">
    <text evidence="1">The sequence shown here is derived from an EMBL/GenBank/DDBJ whole genome shotgun (WGS) entry which is preliminary data.</text>
</comment>
<dbReference type="AlphaFoldDB" id="A0A835HVY2"/>
<dbReference type="Proteomes" id="UP000631114">
    <property type="component" value="Unassembled WGS sequence"/>
</dbReference>
<sequence>MASEVLNLEETRDQARIKLDTYHRQLRKAFNKKVRERHFQEGDLVLKVVTQATKEKGAGKLATSWEGPYIIHKVGINGAYYLITAEGVILPKPQNVSNLKAFYQ</sequence>
<name>A0A835HVY2_9MAGN</name>
<evidence type="ECO:0000313" key="1">
    <source>
        <dbReference type="EMBL" id="KAF9607095.1"/>
    </source>
</evidence>